<dbReference type="SUPFAM" id="SSF57783">
    <property type="entry name" value="Zinc beta-ribbon"/>
    <property type="match status" value="1"/>
</dbReference>
<keyword evidence="2" id="KW-0863">Zinc-finger</keyword>
<dbReference type="EMBL" id="CP000534">
    <property type="protein sequence ID" value="ABM40209.1"/>
    <property type="molecule type" value="Genomic_DNA"/>
</dbReference>
<dbReference type="CDD" id="cd03364">
    <property type="entry name" value="TOPRIM_DnaG_primases"/>
    <property type="match status" value="1"/>
</dbReference>
<accession>A1VX31</accession>
<gene>
    <name evidence="6" type="ordered locus">Pnap_4800</name>
</gene>
<dbReference type="GO" id="GO:0006269">
    <property type="term" value="P:DNA replication, synthesis of primer"/>
    <property type="evidence" value="ECO:0007669"/>
    <property type="project" value="TreeGrafter"/>
</dbReference>
<dbReference type="SMART" id="SM00400">
    <property type="entry name" value="ZnF_CHCC"/>
    <property type="match status" value="1"/>
</dbReference>
<feature type="region of interest" description="Disordered" evidence="4">
    <location>
        <begin position="1408"/>
        <end position="1429"/>
    </location>
</feature>
<dbReference type="InterPro" id="IPR037068">
    <property type="entry name" value="DNA_primase_core_N_sf"/>
</dbReference>
<evidence type="ECO:0000313" key="7">
    <source>
        <dbReference type="Proteomes" id="UP000000644"/>
    </source>
</evidence>
<dbReference type="OrthoDB" id="6785946at2"/>
<dbReference type="KEGG" id="pna:Pnap_4800"/>
<dbReference type="Gene3D" id="3.40.1360.10">
    <property type="match status" value="1"/>
</dbReference>
<dbReference type="InterPro" id="IPR036977">
    <property type="entry name" value="DNA_primase_Znf_CHC2"/>
</dbReference>
<dbReference type="GO" id="GO:0005737">
    <property type="term" value="C:cytoplasm"/>
    <property type="evidence" value="ECO:0007669"/>
    <property type="project" value="TreeGrafter"/>
</dbReference>
<dbReference type="GO" id="GO:0003677">
    <property type="term" value="F:DNA binding"/>
    <property type="evidence" value="ECO:0007669"/>
    <property type="project" value="InterPro"/>
</dbReference>
<dbReference type="GO" id="GO:0008270">
    <property type="term" value="F:zinc ion binding"/>
    <property type="evidence" value="ECO:0007669"/>
    <property type="project" value="UniProtKB-KW"/>
</dbReference>
<feature type="domain" description="Zinc finger CHC2-type" evidence="5">
    <location>
        <begin position="33"/>
        <end position="91"/>
    </location>
</feature>
<dbReference type="Pfam" id="PF01807">
    <property type="entry name" value="Zn_ribbon_DnaG"/>
    <property type="match status" value="1"/>
</dbReference>
<geneLocation type="plasmid" evidence="6 7">
    <name>pPNAP05</name>
</geneLocation>
<sequence>MDRYDIGDLLAKVPLEEVVTRLGIETERRGGVTRALCPFHQDTRPSLNLYSADGNSPAHYHCFACGAHGIAIDLVKQVEGLEFLPAVQWLARQFSIRPIRNQASRRAGRAGASETAQEFAQRIFNARHDVEQFQSWCDERGFDPAFLHGQGLRCITRGVLVESLQAEPVGERAGLIDELQSLGLIKRLRSYSPAAQGKLDLLDQFQDCFHDGRVVIPIRRGEAKRTEVVGFAGRALQSAPPEGVPKYLLTPGFEKSEYLFNEPEAFRAVAQALKNNESARLYLVEGFLDALRLQSLGQPAVALMGISLGKGQFERLTKLSQKMPGTAPLAYCIFLDNDPAGFGGADRLARGLLGLTGVDMRWVGMPWRTEPSLGKDPDSSLRGLSTPEEAAAWLKRYDLPAEAVLLASALGSQDASELQLPRWDKLAATARERALFRTVLAVSKLHGRRSPDSVAARLKESAWVWAQELHAMMGDPGGSARPNSRGMYLDESYPRAALARALAYHGSRRGELPSDDEAWQTLSGNERLFDQTAFARLRATVADAKPWRQAALLDAVQLPRKFTADPKVLGDPRLKVMPHPADLHVQQLLLNELLTQRHDRLAASGGVFSDGIPAVRWYASRQAVEVTGPFDLLNEPDIERDEPETLSFGYQVDMDVLEGDKTPSDQGMFRPFGQCWRAFMACLTDQCHAIGPRVHVLRLDAKRYYDSIQRYLVRDALLTPLKSALTTHGVPEGFRAIFGFHDADAPNWDAALERLVSGLVFEYEYRDPGAVGAPRQSDAVMGIAQGPVLSAYLGTIALFPVDEVARRFMRDTAERLPDGQWRQRAGYARYVDDIVLFADSQELLKKLREVLQAKSSELSIDLIHKGDRVRAGSPDQVMRQLNEGRGLAASVPAWETPIVGDGDSDWSLGDDMPQVDRQCALQLLRHPGLIGDPMLIATQVKTAISAPDLRPNDLGLCARLLWWQVAATELWPDGKAAWHCFEGLWNEACAGQPWVDAFKQRGYDLLYAVEGLDKLMDPNPWQANGLLLKERDEHRAKRVHLAGLVCKPSFFVDVRPAENLEHVRRRARLVARKARRLAHAGAALVPPDVHEEERLTAIEWLCQASQTIAANSDQHPVAALRDRQPARIPGDDLAHAVIEQLKGTHLLSKTKEQDFAPSVPTHGVSAIALAIDFILDSSPKRTGLQRLAQQFPGLLSGRDVNGRQLISNLPITGELSSLYAIDPEQAADGTGRHLYRYSERGASTRAPTSVDLVQVTSTTELQYASEVQSYRFVESASDAVRLVVDVSEGAQRWDDLCALGTTEVDEPITQKAVRLFYALLSIHQYAAGEDSKDAYVPFRPQLFSQGKALTSTLHLLADRVPRKLLGASAWYHDQDDRVASVMVPKERADLWRVGWAVADVLGVAADMSGETGERDEQLDDLGESHGDQSATESFAARAKKELEGYVLRQQLRKLQGAYLSEAQIETETVTSRDLPSTVRRALKLLRTYPSDQNLHAQVRHLLLIEAESRAMALRLQRRSADDLRHALHRVFPDVLARLPLWSLQGLELERPAEHEKPLRPELALMVSLYRAMYPASASASADEVDKDSFLRVALALAAVGVGLRGCVASLWGASVASGSHPMAEHLNVPASWAMPDAVRLDPQGDYQAMRKRLLDGDWAALCKASPWQWMLALIGLLDAGYAKAFDPEAVGAKPLKSVYSFLCAWQTESGSVEDATHIEESERRWPFDALPRFTSERCDALMQELPEALSALDQLCGMRVVRVEAAAFGRGRNTTEFVDARGTSWQLTKPQFTSLYDNTVEQRRPAHGSRALKVWTETRRTSDNDLLAVHTLDAKLGGWFQLASVQADDVEVLKAVPAKPDAVEEGFVPVKAEPSIGDNMPSMPLPSVAGKPLGASVNEGSTPVPVDHLREWQLASWKQRFGVARTSADKDAGDSSHFRIALLQWRITDSYAHPIAEAGLNGLPLGQSSLEELRKQLAGNFKDLNKAAKRGAEFHWGNAEGVISWPEHRRRVFLREALKACQHLNVQLLVLPEVSVRLDTVTWLKKELRQYPDLAVLAGTYRHFSDKVDSEHLMEKLTLLWQPNDELAEALGVKGKSEVIQFQRGKKYRAVAAHELFRPDVSTLGPLFTEERLLETLEGERKGGWSSSQLKALIPALIHAPNKLRYCMELICSELFLLTSPANRIPLQQELAKVLKHFSDDASVAKKHVDDDFEALGELLTVAQSNRERRSVLLVPACTTRSNDYWHAGQASVLASGTATVFCNTSNLHGAGGSCFIGIDSVVPQNGHHAGIVHLLTPYHGWHKGILQPNGKGALSKTDQALVVVDLDPVHVVSGKPRPQLLPEPMSLVAYLPIVEVVNKQENAENLSTALKDVLTPEGQNVLRRLLKAKTFPAPCGPLHERGAFGKALEELLEAKRNGELKPDVGGETLDTFAALFGDASAVRERIMAWLKDRHQQPAPKAGKEQLEPAWLDFLVADLTWEAHADDAPSIRVPAWRADPSPTKATSGGA</sequence>
<dbReference type="GO" id="GO:0003899">
    <property type="term" value="F:DNA-directed RNA polymerase activity"/>
    <property type="evidence" value="ECO:0007669"/>
    <property type="project" value="InterPro"/>
</dbReference>
<evidence type="ECO:0000256" key="3">
    <source>
        <dbReference type="ARBA" id="ARBA00022833"/>
    </source>
</evidence>
<keyword evidence="7" id="KW-1185">Reference proteome</keyword>
<dbReference type="InterPro" id="IPR034151">
    <property type="entry name" value="TOPRIM_DnaG_bac"/>
</dbReference>
<dbReference type="Pfam" id="PF13155">
    <property type="entry name" value="Toprim_2"/>
    <property type="match status" value="1"/>
</dbReference>
<dbReference type="HOGENOM" id="CLU_229531_0_0_4"/>
<keyword evidence="6" id="KW-0614">Plasmid</keyword>
<dbReference type="SUPFAM" id="SSF56731">
    <property type="entry name" value="DNA primase core"/>
    <property type="match status" value="1"/>
</dbReference>
<evidence type="ECO:0000313" key="6">
    <source>
        <dbReference type="EMBL" id="ABM40209.1"/>
    </source>
</evidence>
<dbReference type="Proteomes" id="UP000000644">
    <property type="component" value="Plasmid pPNAP05"/>
</dbReference>
<dbReference type="PANTHER" id="PTHR30313:SF2">
    <property type="entry name" value="DNA PRIMASE"/>
    <property type="match status" value="1"/>
</dbReference>
<reference evidence="7" key="1">
    <citation type="journal article" date="2009" name="Environ. Microbiol.">
        <title>The genome of Polaromonas naphthalenivorans strain CJ2, isolated from coal tar-contaminated sediment, reveals physiological and metabolic versatility and evolution through extensive horizontal gene transfer.</title>
        <authorList>
            <person name="Yagi J.M."/>
            <person name="Sims D."/>
            <person name="Brettin T."/>
            <person name="Bruce D."/>
            <person name="Madsen E.L."/>
        </authorList>
    </citation>
    <scope>NUCLEOTIDE SEQUENCE [LARGE SCALE GENOMIC DNA]</scope>
    <source>
        <strain evidence="7">CJ2</strain>
        <plasmid evidence="7">Plasmid pPNAP05</plasmid>
    </source>
</reference>
<dbReference type="RefSeq" id="WP_011798575.1">
    <property type="nucleotide sequence ID" value="NC_008761.1"/>
</dbReference>
<protein>
    <submittedName>
        <fullName evidence="6">Zinc finger, CHC2-family protein</fullName>
    </submittedName>
</protein>
<evidence type="ECO:0000259" key="5">
    <source>
        <dbReference type="SMART" id="SM00400"/>
    </source>
</evidence>
<name>A1VX31_POLNA</name>
<evidence type="ECO:0000256" key="4">
    <source>
        <dbReference type="SAM" id="MobiDB-lite"/>
    </source>
</evidence>
<dbReference type="Gene3D" id="3.90.980.10">
    <property type="entry name" value="DNA primase, catalytic core, N-terminal domain"/>
    <property type="match status" value="1"/>
</dbReference>
<proteinExistence type="predicted"/>
<dbReference type="Gene3D" id="3.90.580.10">
    <property type="entry name" value="Zinc finger, CHC2-type domain"/>
    <property type="match status" value="1"/>
</dbReference>
<dbReference type="PANTHER" id="PTHR30313">
    <property type="entry name" value="DNA PRIMASE"/>
    <property type="match status" value="1"/>
</dbReference>
<keyword evidence="1" id="KW-0479">Metal-binding</keyword>
<dbReference type="InterPro" id="IPR002694">
    <property type="entry name" value="Znf_CHC2"/>
</dbReference>
<dbReference type="InterPro" id="IPR050219">
    <property type="entry name" value="DnaG_primase"/>
</dbReference>
<evidence type="ECO:0000256" key="1">
    <source>
        <dbReference type="ARBA" id="ARBA00022723"/>
    </source>
</evidence>
<dbReference type="CDD" id="cd01646">
    <property type="entry name" value="RT_Bac_retron_I"/>
    <property type="match status" value="1"/>
</dbReference>
<evidence type="ECO:0000256" key="2">
    <source>
        <dbReference type="ARBA" id="ARBA00022771"/>
    </source>
</evidence>
<keyword evidence="3" id="KW-0862">Zinc</keyword>
<organism evidence="6 7">
    <name type="scientific">Polaromonas naphthalenivorans (strain CJ2)</name>
    <dbReference type="NCBI Taxonomy" id="365044"/>
    <lineage>
        <taxon>Bacteria</taxon>
        <taxon>Pseudomonadati</taxon>
        <taxon>Pseudomonadota</taxon>
        <taxon>Betaproteobacteria</taxon>
        <taxon>Burkholderiales</taxon>
        <taxon>Comamonadaceae</taxon>
        <taxon>Polaromonas</taxon>
    </lineage>
</organism>